<keyword evidence="3 6" id="KW-1133">Transmembrane helix</keyword>
<evidence type="ECO:0000313" key="8">
    <source>
        <dbReference type="EMBL" id="THH05458.1"/>
    </source>
</evidence>
<organism evidence="8 9">
    <name type="scientific">Phellinidium pouzarii</name>
    <dbReference type="NCBI Taxonomy" id="167371"/>
    <lineage>
        <taxon>Eukaryota</taxon>
        <taxon>Fungi</taxon>
        <taxon>Dikarya</taxon>
        <taxon>Basidiomycota</taxon>
        <taxon>Agaricomycotina</taxon>
        <taxon>Agaricomycetes</taxon>
        <taxon>Hymenochaetales</taxon>
        <taxon>Hymenochaetaceae</taxon>
        <taxon>Phellinidium</taxon>
    </lineage>
</organism>
<evidence type="ECO:0000256" key="1">
    <source>
        <dbReference type="ARBA" id="ARBA00004141"/>
    </source>
</evidence>
<dbReference type="OrthoDB" id="3358017at2759"/>
<reference evidence="8 9" key="1">
    <citation type="submission" date="2019-02" db="EMBL/GenBank/DDBJ databases">
        <title>Genome sequencing of the rare red list fungi Phellinidium pouzarii.</title>
        <authorList>
            <person name="Buettner E."/>
            <person name="Kellner H."/>
        </authorList>
    </citation>
    <scope>NUCLEOTIDE SEQUENCE [LARGE SCALE GENOMIC DNA]</scope>
    <source>
        <strain evidence="8 9">DSM 108285</strain>
    </source>
</reference>
<evidence type="ECO:0000313" key="9">
    <source>
        <dbReference type="Proteomes" id="UP000308199"/>
    </source>
</evidence>
<sequence length="332" mass="36285">MSLFPRALALLAVALHVLPVVVEAKQQQRLCAADPFADPRTDPCDSLKYIPSNALTAITFALFIAAGIAHVFNSWKWGAKWMAAMTVGIFTYAIGLATRFGLHSMPDSEGLYIAEYLLVPCAFIAAEYVLLGRLARHLSMDEYLLVSPRRVMPAFVASDVTTFLIQAVGGAVSIAANDIKVNKVGSNIFLAGLVLQLASFLLFTSIYLRFLYCVYTRQPETWTKDATLKKPWYNDWRALVGAMSLSCLGIIIRSVFRVVELSQGFQGAIATSEGDFNGFDCLPLFIAVVIYVPLWPGRFIRASPEDNNLPIEKAPSVAVPEGTPDLKGSALP</sequence>
<proteinExistence type="predicted"/>
<evidence type="ECO:0000256" key="5">
    <source>
        <dbReference type="SAM" id="MobiDB-lite"/>
    </source>
</evidence>
<dbReference type="Pfam" id="PF04479">
    <property type="entry name" value="RTA1"/>
    <property type="match status" value="1"/>
</dbReference>
<dbReference type="InterPro" id="IPR007568">
    <property type="entry name" value="RTA1"/>
</dbReference>
<feature type="transmembrane region" description="Helical" evidence="6">
    <location>
        <begin position="48"/>
        <end position="69"/>
    </location>
</feature>
<feature type="transmembrane region" description="Helical" evidence="6">
    <location>
        <begin position="151"/>
        <end position="176"/>
    </location>
</feature>
<dbReference type="Proteomes" id="UP000308199">
    <property type="component" value="Unassembled WGS sequence"/>
</dbReference>
<gene>
    <name evidence="8" type="ORF">EW145_g4786</name>
</gene>
<keyword evidence="9" id="KW-1185">Reference proteome</keyword>
<comment type="subcellular location">
    <subcellularLocation>
        <location evidence="1">Membrane</location>
        <topology evidence="1">Multi-pass membrane protein</topology>
    </subcellularLocation>
</comment>
<dbReference type="GO" id="GO:0016020">
    <property type="term" value="C:membrane"/>
    <property type="evidence" value="ECO:0007669"/>
    <property type="project" value="UniProtKB-SubCell"/>
</dbReference>
<feature type="transmembrane region" description="Helical" evidence="6">
    <location>
        <begin position="188"/>
        <end position="215"/>
    </location>
</feature>
<evidence type="ECO:0000256" key="2">
    <source>
        <dbReference type="ARBA" id="ARBA00022692"/>
    </source>
</evidence>
<accession>A0A4S4L451</accession>
<keyword evidence="7" id="KW-0732">Signal</keyword>
<evidence type="ECO:0000256" key="3">
    <source>
        <dbReference type="ARBA" id="ARBA00022989"/>
    </source>
</evidence>
<keyword evidence="4 6" id="KW-0472">Membrane</keyword>
<evidence type="ECO:0000256" key="4">
    <source>
        <dbReference type="ARBA" id="ARBA00023136"/>
    </source>
</evidence>
<name>A0A4S4L451_9AGAM</name>
<evidence type="ECO:0000256" key="7">
    <source>
        <dbReference type="SAM" id="SignalP"/>
    </source>
</evidence>
<feature type="transmembrane region" description="Helical" evidence="6">
    <location>
        <begin position="113"/>
        <end position="131"/>
    </location>
</feature>
<dbReference type="PANTHER" id="PTHR31465">
    <property type="entry name" value="PROTEIN RTA1-RELATED"/>
    <property type="match status" value="1"/>
</dbReference>
<comment type="caution">
    <text evidence="8">The sequence shown here is derived from an EMBL/GenBank/DDBJ whole genome shotgun (WGS) entry which is preliminary data.</text>
</comment>
<feature type="region of interest" description="Disordered" evidence="5">
    <location>
        <begin position="312"/>
        <end position="332"/>
    </location>
</feature>
<feature type="transmembrane region" description="Helical" evidence="6">
    <location>
        <begin position="81"/>
        <end position="101"/>
    </location>
</feature>
<evidence type="ECO:0000256" key="6">
    <source>
        <dbReference type="SAM" id="Phobius"/>
    </source>
</evidence>
<protein>
    <submittedName>
        <fullName evidence="8">Uncharacterized protein</fullName>
    </submittedName>
</protein>
<feature type="chain" id="PRO_5020342354" evidence="7">
    <location>
        <begin position="25"/>
        <end position="332"/>
    </location>
</feature>
<keyword evidence="2 6" id="KW-0812">Transmembrane</keyword>
<dbReference type="PANTHER" id="PTHR31465:SF1">
    <property type="entry name" value="PROTEIN RTA1-RELATED"/>
    <property type="match status" value="1"/>
</dbReference>
<feature type="signal peptide" evidence="7">
    <location>
        <begin position="1"/>
        <end position="24"/>
    </location>
</feature>
<dbReference type="EMBL" id="SGPK01000260">
    <property type="protein sequence ID" value="THH05458.1"/>
    <property type="molecule type" value="Genomic_DNA"/>
</dbReference>
<dbReference type="AlphaFoldDB" id="A0A4S4L451"/>